<gene>
    <name evidence="2" type="ORF">Asi02nite_48060</name>
</gene>
<sequence>MNPTRDIMDLLARSRPGQLDPSSDHTERLDEAVAAIMDRTATISDTAARQRRTRRAMLTTVGATAAAAAVAVVGVAVAPHDGPRTAATTGPQAAYGDANRLLLAAAERNAVAPAVSGRYLHLQTEFGRAAPATGAGGGYTVVERTLSQYWLASPGAGRSWVMVQSLGAKPATAADEDAWRRAGAPNVVEVSRPKPARLSIAPGKTFGNPVDPQQLFGIGNQSMTVAEVGKLPTDPTALREALLARFDGGGGDMPTDRGQWLLGVTASLLVDMPTTNAVRAAAFRLLADLPGVRGLGAVRDVRGRAGQAVAFIQDSPVIGSFEVRLIIDPDDGRALGQERRAVRPLGPNSWIAPGELASYQMVMAETYTNDNPPRVDATN</sequence>
<evidence type="ECO:0008006" key="4">
    <source>
        <dbReference type="Google" id="ProtNLM"/>
    </source>
</evidence>
<name>A0ABQ4CVJ8_9ACTN</name>
<dbReference type="RefSeq" id="WP_203716159.1">
    <property type="nucleotide sequence ID" value="NZ_BONE01000041.1"/>
</dbReference>
<protein>
    <recommendedName>
        <fullName evidence="4">CU044_5270 family protein</fullName>
    </recommendedName>
</protein>
<comment type="caution">
    <text evidence="2">The sequence shown here is derived from an EMBL/GenBank/DDBJ whole genome shotgun (WGS) entry which is preliminary data.</text>
</comment>
<organism evidence="2 3">
    <name type="scientific">Asanoa siamensis</name>
    <dbReference type="NCBI Taxonomy" id="926357"/>
    <lineage>
        <taxon>Bacteria</taxon>
        <taxon>Bacillati</taxon>
        <taxon>Actinomycetota</taxon>
        <taxon>Actinomycetes</taxon>
        <taxon>Micromonosporales</taxon>
        <taxon>Micromonosporaceae</taxon>
        <taxon>Asanoa</taxon>
    </lineage>
</organism>
<evidence type="ECO:0000313" key="2">
    <source>
        <dbReference type="EMBL" id="GIF75288.1"/>
    </source>
</evidence>
<evidence type="ECO:0000256" key="1">
    <source>
        <dbReference type="SAM" id="Phobius"/>
    </source>
</evidence>
<dbReference type="NCBIfam" id="NF038083">
    <property type="entry name" value="CU044_5270_fam"/>
    <property type="match status" value="1"/>
</dbReference>
<dbReference type="InterPro" id="IPR047789">
    <property type="entry name" value="CU044_5270-like"/>
</dbReference>
<proteinExistence type="predicted"/>
<dbReference type="Proteomes" id="UP000604117">
    <property type="component" value="Unassembled WGS sequence"/>
</dbReference>
<feature type="transmembrane region" description="Helical" evidence="1">
    <location>
        <begin position="56"/>
        <end position="78"/>
    </location>
</feature>
<keyword evidence="1" id="KW-1133">Transmembrane helix</keyword>
<keyword evidence="1" id="KW-0472">Membrane</keyword>
<evidence type="ECO:0000313" key="3">
    <source>
        <dbReference type="Proteomes" id="UP000604117"/>
    </source>
</evidence>
<dbReference type="EMBL" id="BONE01000041">
    <property type="protein sequence ID" value="GIF75288.1"/>
    <property type="molecule type" value="Genomic_DNA"/>
</dbReference>
<keyword evidence="3" id="KW-1185">Reference proteome</keyword>
<reference evidence="2 3" key="1">
    <citation type="submission" date="2021-01" db="EMBL/GenBank/DDBJ databases">
        <title>Whole genome shotgun sequence of Asanoa siamensis NBRC 107932.</title>
        <authorList>
            <person name="Komaki H."/>
            <person name="Tamura T."/>
        </authorList>
    </citation>
    <scope>NUCLEOTIDE SEQUENCE [LARGE SCALE GENOMIC DNA]</scope>
    <source>
        <strain evidence="2 3">NBRC 107932</strain>
    </source>
</reference>
<accession>A0ABQ4CVJ8</accession>
<keyword evidence="1" id="KW-0812">Transmembrane</keyword>